<feature type="transmembrane region" description="Helical" evidence="1">
    <location>
        <begin position="295"/>
        <end position="317"/>
    </location>
</feature>
<evidence type="ECO:0000256" key="1">
    <source>
        <dbReference type="SAM" id="Phobius"/>
    </source>
</evidence>
<feature type="transmembrane region" description="Helical" evidence="1">
    <location>
        <begin position="363"/>
        <end position="385"/>
    </location>
</feature>
<feature type="transmembrane region" description="Helical" evidence="1">
    <location>
        <begin position="21"/>
        <end position="40"/>
    </location>
</feature>
<name>A0A6J7D710_9ZZZZ</name>
<accession>A0A6J7D710</accession>
<feature type="transmembrane region" description="Helical" evidence="1">
    <location>
        <begin position="75"/>
        <end position="106"/>
    </location>
</feature>
<feature type="transmembrane region" description="Helical" evidence="1">
    <location>
        <begin position="258"/>
        <end position="283"/>
    </location>
</feature>
<proteinExistence type="predicted"/>
<dbReference type="AlphaFoldDB" id="A0A6J7D710"/>
<sequence length="512" mass="54836">MLSTAGQSTYRLLLRLKGTPGIVLGALVLSSLSVTVQTGIGFDPSYWLMWGAEITSGKLVTAHAWTSWKPLPMPFMVVFSLFGSAAPSLWMIVARAGTLVATALAFRITWRLILDMLPADPKQLRAQVPALLGGCVAAAGLLRLLLGWSMTGYSEGLAIALMLAGVECMLKGRHKPALFFYLAACLGRPEPLLAVMAYSVWLWRREPGLRKWMLGGPLLVLATWLIPEWIGSGDPFRAGKLGKVEHLHQTQPGDSNPLIVISGAFTALPAATAAFLPASLVAVIWAAKRGDRKPLLLSAIGIAWAVMVALQVAFAASQTTHPGVLRYMIPAQAFLLLVIGVGAGSGTFLIGRGLERIGLDPRVSAGALATIGVVGLTASMSVSILPKYEVMQDGQRVVWRATRQLDRAISRAGGPGTVRRCLPIANYPRWDATIAWKVGVTLRAFGRRGSPQDPLSRADFGRGTTFRLTGRLASGKNTPYSPAAVAPGATLASMAAPWYIFQRCSTKRHKKK</sequence>
<keyword evidence="1" id="KW-0472">Membrane</keyword>
<organism evidence="2">
    <name type="scientific">freshwater metagenome</name>
    <dbReference type="NCBI Taxonomy" id="449393"/>
    <lineage>
        <taxon>unclassified sequences</taxon>
        <taxon>metagenomes</taxon>
        <taxon>ecological metagenomes</taxon>
    </lineage>
</organism>
<feature type="transmembrane region" description="Helical" evidence="1">
    <location>
        <begin position="177"/>
        <end position="203"/>
    </location>
</feature>
<feature type="transmembrane region" description="Helical" evidence="1">
    <location>
        <begin position="480"/>
        <end position="501"/>
    </location>
</feature>
<keyword evidence="1" id="KW-0812">Transmembrane</keyword>
<dbReference type="EMBL" id="CAFBLU010000005">
    <property type="protein sequence ID" value="CAB4865991.1"/>
    <property type="molecule type" value="Genomic_DNA"/>
</dbReference>
<keyword evidence="1" id="KW-1133">Transmembrane helix</keyword>
<feature type="transmembrane region" description="Helical" evidence="1">
    <location>
        <begin position="329"/>
        <end position="351"/>
    </location>
</feature>
<gene>
    <name evidence="2" type="ORF">UFOPK3444_00454</name>
</gene>
<evidence type="ECO:0000313" key="2">
    <source>
        <dbReference type="EMBL" id="CAB4865991.1"/>
    </source>
</evidence>
<protein>
    <submittedName>
        <fullName evidence="2">Unannotated protein</fullName>
    </submittedName>
</protein>
<feature type="transmembrane region" description="Helical" evidence="1">
    <location>
        <begin position="126"/>
        <end position="146"/>
    </location>
</feature>
<reference evidence="2" key="1">
    <citation type="submission" date="2020-05" db="EMBL/GenBank/DDBJ databases">
        <authorList>
            <person name="Chiriac C."/>
            <person name="Salcher M."/>
            <person name="Ghai R."/>
            <person name="Kavagutti S V."/>
        </authorList>
    </citation>
    <scope>NUCLEOTIDE SEQUENCE</scope>
</reference>